<dbReference type="GeneID" id="62152574"/>
<evidence type="ECO:0000313" key="3">
    <source>
        <dbReference type="Proteomes" id="UP000710849"/>
    </source>
</evidence>
<gene>
    <name evidence="2" type="ORF">EAE97_008986</name>
</gene>
<feature type="region of interest" description="Disordered" evidence="1">
    <location>
        <begin position="1"/>
        <end position="31"/>
    </location>
</feature>
<accession>A0A9P5IB10</accession>
<keyword evidence="3" id="KW-1185">Reference proteome</keyword>
<dbReference type="EMBL" id="RCSW01000020">
    <property type="protein sequence ID" value="KAF7931965.1"/>
    <property type="molecule type" value="Genomic_DNA"/>
</dbReference>
<feature type="region of interest" description="Disordered" evidence="1">
    <location>
        <begin position="74"/>
        <end position="94"/>
    </location>
</feature>
<evidence type="ECO:0000256" key="1">
    <source>
        <dbReference type="SAM" id="MobiDB-lite"/>
    </source>
</evidence>
<feature type="compositionally biased region" description="Basic and acidic residues" evidence="1">
    <location>
        <begin position="82"/>
        <end position="94"/>
    </location>
</feature>
<dbReference type="Proteomes" id="UP000710849">
    <property type="component" value="Unassembled WGS sequence"/>
</dbReference>
<reference evidence="2 3" key="1">
    <citation type="journal article" date="2020" name="Genome Biol. Evol.">
        <title>Comparative genomics of Sclerotiniaceae.</title>
        <authorList>
            <person name="Valero Jimenez C.A."/>
            <person name="Steentjes M."/>
            <person name="Scholten O.E."/>
            <person name="Van Kan J.A.L."/>
        </authorList>
    </citation>
    <scope>NUCLEOTIDE SEQUENCE [LARGE SCALE GENOMIC DNA]</scope>
    <source>
        <strain evidence="2 3">MUCL 94</strain>
    </source>
</reference>
<evidence type="ECO:0000313" key="2">
    <source>
        <dbReference type="EMBL" id="KAF7931965.1"/>
    </source>
</evidence>
<comment type="caution">
    <text evidence="2">The sequence shown here is derived from an EMBL/GenBank/DDBJ whole genome shotgun (WGS) entry which is preliminary data.</text>
</comment>
<dbReference type="AlphaFoldDB" id="A0A9P5IB10"/>
<name>A0A9P5IB10_9HELO</name>
<proteinExistence type="predicted"/>
<dbReference type="RefSeq" id="XP_038729514.1">
    <property type="nucleotide sequence ID" value="XM_038879501.1"/>
</dbReference>
<sequence>MAPQKLPAQTKMSVESSLKKLPAENTTPMLSHYLHSPSTAIERLASNLPASSSKRSEHKMEGVLKDLLGVLRESHNDDEDWKGEAQTREWEESL</sequence>
<organism evidence="2 3">
    <name type="scientific">Botrytis byssoidea</name>
    <dbReference type="NCBI Taxonomy" id="139641"/>
    <lineage>
        <taxon>Eukaryota</taxon>
        <taxon>Fungi</taxon>
        <taxon>Dikarya</taxon>
        <taxon>Ascomycota</taxon>
        <taxon>Pezizomycotina</taxon>
        <taxon>Leotiomycetes</taxon>
        <taxon>Helotiales</taxon>
        <taxon>Sclerotiniaceae</taxon>
        <taxon>Botrytis</taxon>
    </lineage>
</organism>
<protein>
    <submittedName>
        <fullName evidence="2">Uncharacterized protein</fullName>
    </submittedName>
</protein>